<evidence type="ECO:0000256" key="3">
    <source>
        <dbReference type="ARBA" id="ARBA00022989"/>
    </source>
</evidence>
<feature type="compositionally biased region" description="Basic and acidic residues" evidence="5">
    <location>
        <begin position="59"/>
        <end position="83"/>
    </location>
</feature>
<protein>
    <recommendedName>
        <fullName evidence="7">HIG1 domain-containing protein</fullName>
    </recommendedName>
</protein>
<dbReference type="EMBL" id="JASNQZ010000015">
    <property type="protein sequence ID" value="KAL0946212.1"/>
    <property type="molecule type" value="Genomic_DNA"/>
</dbReference>
<proteinExistence type="predicted"/>
<comment type="caution">
    <text evidence="8">The sequence shown here is derived from an EMBL/GenBank/DDBJ whole genome shotgun (WGS) entry which is preliminary data.</text>
</comment>
<evidence type="ECO:0000256" key="6">
    <source>
        <dbReference type="SAM" id="Phobius"/>
    </source>
</evidence>
<keyword evidence="3 6" id="KW-1133">Transmembrane helix</keyword>
<dbReference type="PROSITE" id="PS51503">
    <property type="entry name" value="HIG1"/>
    <property type="match status" value="1"/>
</dbReference>
<feature type="region of interest" description="Disordered" evidence="5">
    <location>
        <begin position="59"/>
        <end position="137"/>
    </location>
</feature>
<evidence type="ECO:0000256" key="1">
    <source>
        <dbReference type="ARBA" id="ARBA00004173"/>
    </source>
</evidence>
<accession>A0ABR3ISF8</accession>
<keyword evidence="9" id="KW-1185">Reference proteome</keyword>
<name>A0ABR3ISF8_9AGAR</name>
<feature type="compositionally biased region" description="Basic and acidic residues" evidence="5">
    <location>
        <begin position="98"/>
        <end position="108"/>
    </location>
</feature>
<evidence type="ECO:0000256" key="2">
    <source>
        <dbReference type="ARBA" id="ARBA00022692"/>
    </source>
</evidence>
<sequence length="137" mass="15550">MVKMRRGDSRSFNNWLRVRVIAQGLTVAAMVAGTYTFGTKNTEAHKTQTEADRLQRIEERKERDKQEFEQRLKDAEEAHRAEVEIVQGAGVSASETQKSAREKLEEMARAQAGQTWPEDTATTASSSSKSSWWRFGK</sequence>
<gene>
    <name evidence="8" type="ORF">HGRIS_012471</name>
</gene>
<organism evidence="8 9">
    <name type="scientific">Hohenbuehelia grisea</name>
    <dbReference type="NCBI Taxonomy" id="104357"/>
    <lineage>
        <taxon>Eukaryota</taxon>
        <taxon>Fungi</taxon>
        <taxon>Dikarya</taxon>
        <taxon>Basidiomycota</taxon>
        <taxon>Agaricomycotina</taxon>
        <taxon>Agaricomycetes</taxon>
        <taxon>Agaricomycetidae</taxon>
        <taxon>Agaricales</taxon>
        <taxon>Pleurotineae</taxon>
        <taxon>Pleurotaceae</taxon>
        <taxon>Hohenbuehelia</taxon>
    </lineage>
</organism>
<dbReference type="InterPro" id="IPR007667">
    <property type="entry name" value="Hypoxia_induced_domain"/>
</dbReference>
<evidence type="ECO:0000313" key="9">
    <source>
        <dbReference type="Proteomes" id="UP001556367"/>
    </source>
</evidence>
<dbReference type="Pfam" id="PF04588">
    <property type="entry name" value="HIG_1_N"/>
    <property type="match status" value="1"/>
</dbReference>
<dbReference type="Gene3D" id="6.10.140.1320">
    <property type="match status" value="1"/>
</dbReference>
<keyword evidence="4 6" id="KW-0472">Membrane</keyword>
<feature type="compositionally biased region" description="Low complexity" evidence="5">
    <location>
        <begin position="120"/>
        <end position="131"/>
    </location>
</feature>
<comment type="subcellular location">
    <subcellularLocation>
        <location evidence="1">Mitochondrion</location>
    </subcellularLocation>
</comment>
<keyword evidence="2 6" id="KW-0812">Transmembrane</keyword>
<evidence type="ECO:0000259" key="7">
    <source>
        <dbReference type="PROSITE" id="PS51503"/>
    </source>
</evidence>
<evidence type="ECO:0000313" key="8">
    <source>
        <dbReference type="EMBL" id="KAL0946212.1"/>
    </source>
</evidence>
<reference evidence="9" key="1">
    <citation type="submission" date="2024-06" db="EMBL/GenBank/DDBJ databases">
        <title>Multi-omics analyses provide insights into the biosynthesis of the anticancer antibiotic pleurotin in Hohenbuehelia grisea.</title>
        <authorList>
            <person name="Weaver J.A."/>
            <person name="Alberti F."/>
        </authorList>
    </citation>
    <scope>NUCLEOTIDE SEQUENCE [LARGE SCALE GENOMIC DNA]</scope>
    <source>
        <strain evidence="9">T-177</strain>
    </source>
</reference>
<feature type="domain" description="HIG1" evidence="7">
    <location>
        <begin position="1"/>
        <end position="48"/>
    </location>
</feature>
<evidence type="ECO:0000256" key="5">
    <source>
        <dbReference type="SAM" id="MobiDB-lite"/>
    </source>
</evidence>
<evidence type="ECO:0000256" key="4">
    <source>
        <dbReference type="ARBA" id="ARBA00023136"/>
    </source>
</evidence>
<feature type="transmembrane region" description="Helical" evidence="6">
    <location>
        <begin position="20"/>
        <end position="38"/>
    </location>
</feature>
<dbReference type="Proteomes" id="UP001556367">
    <property type="component" value="Unassembled WGS sequence"/>
</dbReference>